<evidence type="ECO:0000313" key="2">
    <source>
        <dbReference type="EMBL" id="TFK46445.1"/>
    </source>
</evidence>
<dbReference type="SUPFAM" id="SSF63829">
    <property type="entry name" value="Calcium-dependent phosphotriesterase"/>
    <property type="match status" value="1"/>
</dbReference>
<name>A0A5C3MNU2_9AGAM</name>
<dbReference type="InterPro" id="IPR051288">
    <property type="entry name" value="Serum_paraoxonase/arylesterase"/>
</dbReference>
<gene>
    <name evidence="2" type="ORF">OE88DRAFT_1687887</name>
</gene>
<dbReference type="Gene3D" id="2.120.10.30">
    <property type="entry name" value="TolB, C-terminal domain"/>
    <property type="match status" value="1"/>
</dbReference>
<dbReference type="Proteomes" id="UP000305948">
    <property type="component" value="Unassembled WGS sequence"/>
</dbReference>
<feature type="transmembrane region" description="Helical" evidence="1">
    <location>
        <begin position="6"/>
        <end position="27"/>
    </location>
</feature>
<accession>A0A5C3MNU2</accession>
<dbReference type="OrthoDB" id="5307922at2759"/>
<keyword evidence="1" id="KW-0812">Transmembrane</keyword>
<protein>
    <submittedName>
        <fullName evidence="2">Calcium-dependent phosphotriesterase</fullName>
    </submittedName>
</protein>
<dbReference type="PANTHER" id="PTHR11799:SF12">
    <property type="entry name" value="PARAOXONASE-RELATED"/>
    <property type="match status" value="1"/>
</dbReference>
<dbReference type="AlphaFoldDB" id="A0A5C3MNU2"/>
<keyword evidence="1" id="KW-0472">Membrane</keyword>
<evidence type="ECO:0000313" key="3">
    <source>
        <dbReference type="Proteomes" id="UP000305948"/>
    </source>
</evidence>
<keyword evidence="1" id="KW-1133">Transmembrane helix</keyword>
<dbReference type="EMBL" id="ML213530">
    <property type="protein sequence ID" value="TFK46445.1"/>
    <property type="molecule type" value="Genomic_DNA"/>
</dbReference>
<reference evidence="2 3" key="1">
    <citation type="journal article" date="2019" name="Nat. Ecol. Evol.">
        <title>Megaphylogeny resolves global patterns of mushroom evolution.</title>
        <authorList>
            <person name="Varga T."/>
            <person name="Krizsan K."/>
            <person name="Foldi C."/>
            <person name="Dima B."/>
            <person name="Sanchez-Garcia M."/>
            <person name="Sanchez-Ramirez S."/>
            <person name="Szollosi G.J."/>
            <person name="Szarkandi J.G."/>
            <person name="Papp V."/>
            <person name="Albert L."/>
            <person name="Andreopoulos W."/>
            <person name="Angelini C."/>
            <person name="Antonin V."/>
            <person name="Barry K.W."/>
            <person name="Bougher N.L."/>
            <person name="Buchanan P."/>
            <person name="Buyck B."/>
            <person name="Bense V."/>
            <person name="Catcheside P."/>
            <person name="Chovatia M."/>
            <person name="Cooper J."/>
            <person name="Damon W."/>
            <person name="Desjardin D."/>
            <person name="Finy P."/>
            <person name="Geml J."/>
            <person name="Haridas S."/>
            <person name="Hughes K."/>
            <person name="Justo A."/>
            <person name="Karasinski D."/>
            <person name="Kautmanova I."/>
            <person name="Kiss B."/>
            <person name="Kocsube S."/>
            <person name="Kotiranta H."/>
            <person name="LaButti K.M."/>
            <person name="Lechner B.E."/>
            <person name="Liimatainen K."/>
            <person name="Lipzen A."/>
            <person name="Lukacs Z."/>
            <person name="Mihaltcheva S."/>
            <person name="Morgado L.N."/>
            <person name="Niskanen T."/>
            <person name="Noordeloos M.E."/>
            <person name="Ohm R.A."/>
            <person name="Ortiz-Santana B."/>
            <person name="Ovrebo C."/>
            <person name="Racz N."/>
            <person name="Riley R."/>
            <person name="Savchenko A."/>
            <person name="Shiryaev A."/>
            <person name="Soop K."/>
            <person name="Spirin V."/>
            <person name="Szebenyi C."/>
            <person name="Tomsovsky M."/>
            <person name="Tulloss R.E."/>
            <person name="Uehling J."/>
            <person name="Grigoriev I.V."/>
            <person name="Vagvolgyi C."/>
            <person name="Papp T."/>
            <person name="Martin F.M."/>
            <person name="Miettinen O."/>
            <person name="Hibbett D.S."/>
            <person name="Nagy L.G."/>
        </authorList>
    </citation>
    <scope>NUCLEOTIDE SEQUENCE [LARGE SCALE GENOMIC DNA]</scope>
    <source>
        <strain evidence="2 3">OMC1185</strain>
    </source>
</reference>
<dbReference type="InterPro" id="IPR011042">
    <property type="entry name" value="6-blade_b-propeller_TolB-like"/>
</dbReference>
<dbReference type="PANTHER" id="PTHR11799">
    <property type="entry name" value="PARAOXONASE"/>
    <property type="match status" value="1"/>
</dbReference>
<organism evidence="2 3">
    <name type="scientific">Heliocybe sulcata</name>
    <dbReference type="NCBI Taxonomy" id="5364"/>
    <lineage>
        <taxon>Eukaryota</taxon>
        <taxon>Fungi</taxon>
        <taxon>Dikarya</taxon>
        <taxon>Basidiomycota</taxon>
        <taxon>Agaricomycotina</taxon>
        <taxon>Agaricomycetes</taxon>
        <taxon>Gloeophyllales</taxon>
        <taxon>Gloeophyllaceae</taxon>
        <taxon>Heliocybe</taxon>
    </lineage>
</organism>
<proteinExistence type="predicted"/>
<keyword evidence="3" id="KW-1185">Reference proteome</keyword>
<evidence type="ECO:0000256" key="1">
    <source>
        <dbReference type="SAM" id="Phobius"/>
    </source>
</evidence>
<sequence>MTPRALLLYPVIGIWLAITFQFVYPILKSWGVGRAVQEVGNGRCEVVAELQACEKIVLHKATGSLYLACSTRSSRIHWTPATSHLNASGASQDDYVAVYDPASGNQRRLVVENFGSSRGLSLHGMDVVPSSSDPSVLYVYLVSHRKPLNGRAEKVGADSVIEIFKATVGGGNLVHLHTVEDPVILTPNDIVGSSDGLSFYFTNDQGSKTGLARELEKIGLAATSVGYCHVHEGCKIAMDRMPRNNGIVAAANGTVYVANCVFGEVRVLQTQEDHTLRLVEIISVDRPMDNLSMDEEGHIWASGFPKVLEFAMKAFTNLSARIPSSALRISSIESEGGRTYRVDKVFEDSGKIASGSTSVAYDSQRNRLFIHGITAPHLTVCEL</sequence>